<protein>
    <submittedName>
        <fullName evidence="1">Uncharacterized protein</fullName>
    </submittedName>
</protein>
<proteinExistence type="predicted"/>
<gene>
    <name evidence="1" type="ORF">SDC9_178514</name>
</gene>
<accession>A0A645H5C1</accession>
<comment type="caution">
    <text evidence="1">The sequence shown here is derived from an EMBL/GenBank/DDBJ whole genome shotgun (WGS) entry which is preliminary data.</text>
</comment>
<dbReference type="AlphaFoldDB" id="A0A645H5C1"/>
<organism evidence="1">
    <name type="scientific">bioreactor metagenome</name>
    <dbReference type="NCBI Taxonomy" id="1076179"/>
    <lineage>
        <taxon>unclassified sequences</taxon>
        <taxon>metagenomes</taxon>
        <taxon>ecological metagenomes</taxon>
    </lineage>
</organism>
<reference evidence="1" key="1">
    <citation type="submission" date="2019-08" db="EMBL/GenBank/DDBJ databases">
        <authorList>
            <person name="Kucharzyk K."/>
            <person name="Murdoch R.W."/>
            <person name="Higgins S."/>
            <person name="Loffler F."/>
        </authorList>
    </citation>
    <scope>NUCLEOTIDE SEQUENCE</scope>
</reference>
<name>A0A645H5C1_9ZZZZ</name>
<sequence>MVNGIPHAGLRGQVDNHGGVVLRKQTIHQGFIRDAALDKHMPHRRCFCRLLDQGQAVLFQLRVIIVIHIVQGDHSAAAQLFQQAEDQVCPDKAGGTGDQDRFVIQVNMLLSHDAHLVIPQSRRNRSRVYTFSSTSSSALS</sequence>
<dbReference type="EMBL" id="VSSQ01082411">
    <property type="protein sequence ID" value="MPN31043.1"/>
    <property type="molecule type" value="Genomic_DNA"/>
</dbReference>
<evidence type="ECO:0000313" key="1">
    <source>
        <dbReference type="EMBL" id="MPN31043.1"/>
    </source>
</evidence>